<accession>A0AAU9W2P5</accession>
<dbReference type="AlphaFoldDB" id="A0AAU9W2P5"/>
<comment type="similarity">
    <text evidence="1 6">Belongs to the peptidase S1B family.</text>
</comment>
<gene>
    <name evidence="7" type="ORF">PMEA_00031607</name>
</gene>
<evidence type="ECO:0000313" key="7">
    <source>
        <dbReference type="EMBL" id="CAH3043547.1"/>
    </source>
</evidence>
<dbReference type="GO" id="GO:0008236">
    <property type="term" value="F:serine-type peptidase activity"/>
    <property type="evidence" value="ECO:0007669"/>
    <property type="project" value="UniProtKB-KW"/>
</dbReference>
<dbReference type="Proteomes" id="UP001159428">
    <property type="component" value="Unassembled WGS sequence"/>
</dbReference>
<dbReference type="Pfam" id="PF13365">
    <property type="entry name" value="Trypsin_2"/>
    <property type="match status" value="1"/>
</dbReference>
<dbReference type="InterPro" id="IPR043504">
    <property type="entry name" value="Peptidase_S1_PA_chymotrypsin"/>
</dbReference>
<organism evidence="7 8">
    <name type="scientific">Pocillopora meandrina</name>
    <dbReference type="NCBI Taxonomy" id="46732"/>
    <lineage>
        <taxon>Eukaryota</taxon>
        <taxon>Metazoa</taxon>
        <taxon>Cnidaria</taxon>
        <taxon>Anthozoa</taxon>
        <taxon>Hexacorallia</taxon>
        <taxon>Scleractinia</taxon>
        <taxon>Astrocoeniina</taxon>
        <taxon>Pocilloporidae</taxon>
        <taxon>Pocillopora</taxon>
    </lineage>
</organism>
<evidence type="ECO:0000256" key="2">
    <source>
        <dbReference type="ARBA" id="ARBA00022670"/>
    </source>
</evidence>
<name>A0AAU9W2P5_9CNID</name>
<evidence type="ECO:0000256" key="4">
    <source>
        <dbReference type="ARBA" id="ARBA00022801"/>
    </source>
</evidence>
<evidence type="ECO:0000256" key="6">
    <source>
        <dbReference type="RuleBase" id="RU004296"/>
    </source>
</evidence>
<keyword evidence="3" id="KW-0732">Signal</keyword>
<dbReference type="GO" id="GO:0006508">
    <property type="term" value="P:proteolysis"/>
    <property type="evidence" value="ECO:0007669"/>
    <property type="project" value="UniProtKB-KW"/>
</dbReference>
<dbReference type="SUPFAM" id="SSF50494">
    <property type="entry name" value="Trypsin-like serine proteases"/>
    <property type="match status" value="1"/>
</dbReference>
<keyword evidence="4 6" id="KW-0378">Hydrolase</keyword>
<evidence type="ECO:0000256" key="1">
    <source>
        <dbReference type="ARBA" id="ARBA00008764"/>
    </source>
</evidence>
<dbReference type="Gene3D" id="2.40.10.10">
    <property type="entry name" value="Trypsin-like serine proteases"/>
    <property type="match status" value="2"/>
</dbReference>
<protein>
    <recommendedName>
        <fullName evidence="6">Serine protease</fullName>
        <ecNumber evidence="6">3.4.21.-</ecNumber>
    </recommendedName>
</protein>
<keyword evidence="8" id="KW-1185">Reference proteome</keyword>
<evidence type="ECO:0000313" key="8">
    <source>
        <dbReference type="Proteomes" id="UP001159428"/>
    </source>
</evidence>
<dbReference type="InterPro" id="IPR009003">
    <property type="entry name" value="Peptidase_S1_PA"/>
</dbReference>
<dbReference type="InterPro" id="IPR008256">
    <property type="entry name" value="Peptidase_S1B"/>
</dbReference>
<reference evidence="7 8" key="1">
    <citation type="submission" date="2022-05" db="EMBL/GenBank/DDBJ databases">
        <authorList>
            <consortium name="Genoscope - CEA"/>
            <person name="William W."/>
        </authorList>
    </citation>
    <scope>NUCLEOTIDE SEQUENCE [LARGE SCALE GENOMIC DNA]</scope>
</reference>
<evidence type="ECO:0000256" key="5">
    <source>
        <dbReference type="ARBA" id="ARBA00022825"/>
    </source>
</evidence>
<keyword evidence="2 6" id="KW-0645">Protease</keyword>
<proteinExistence type="inferred from homology"/>
<evidence type="ECO:0000256" key="3">
    <source>
        <dbReference type="ARBA" id="ARBA00022729"/>
    </source>
</evidence>
<dbReference type="EC" id="3.4.21.-" evidence="6"/>
<sequence>MDSGDVLGNDGRKALNACVKVQTCSIEKLQEYDRKTALGRLRGCYGGVFPRGFESWLLFDPLKIYDVRNGHNISEIKGYYISVIHQALLHFDKMKYVEKYLNKENPGRENSVATIEKRRANVSREIEEAEVNPDGQRKYSWIIAQRRVRDCFAGNFAGDVGLLKHKVGERYSINDIFNAVRAIDNEGLLLKYPEDKGDGSKELKNAIEANWEELTREYQDAKENPCRQRKYSRSDAERRVRDCFAGTLREDTDIFPKIRDSKKATFNIFDIKSAIDNFDEKKLLDKYPKPGQGEDEKRKNVDDQRAGILTEYEETIKLVTMSYGTGFLIGNGLTITNEHVIRRYLNDKERYGLFVSNEIIHCLPTEVVFVDDKNDLALLNCPNLNLNDTEIRSFNLCGVDLLIGQSVFCFGYPPTHMGETALFVEGKVAGYKKELYKEPLVTLNCSLRPGCSGGPVMRRINRQIVVLGVVKEIHKQDIFEENERNFMEIMNMQANNTFLQMVLKLITPLIKLVFKLHYALTSTHSPFNFINVIPAQKVKKLLQDIEVKMARVPAL</sequence>
<dbReference type="PRINTS" id="PR00839">
    <property type="entry name" value="V8PROTEASE"/>
</dbReference>
<keyword evidence="5 6" id="KW-0720">Serine protease</keyword>
<dbReference type="EMBL" id="CALNXJ010000007">
    <property type="protein sequence ID" value="CAH3043547.1"/>
    <property type="molecule type" value="Genomic_DNA"/>
</dbReference>
<comment type="caution">
    <text evidence="7">The sequence shown here is derived from an EMBL/GenBank/DDBJ whole genome shotgun (WGS) entry which is preliminary data.</text>
</comment>